<feature type="compositionally biased region" description="Low complexity" evidence="1">
    <location>
        <begin position="30"/>
        <end position="42"/>
    </location>
</feature>
<reference evidence="3 4" key="1">
    <citation type="journal article" date="2021" name="Environ. Microbiol.">
        <title>Gene family expansions and transcriptome signatures uncover fungal adaptations to wood decay.</title>
        <authorList>
            <person name="Hage H."/>
            <person name="Miyauchi S."/>
            <person name="Viragh M."/>
            <person name="Drula E."/>
            <person name="Min B."/>
            <person name="Chaduli D."/>
            <person name="Navarro D."/>
            <person name="Favel A."/>
            <person name="Norest M."/>
            <person name="Lesage-Meessen L."/>
            <person name="Balint B."/>
            <person name="Merenyi Z."/>
            <person name="de Eugenio L."/>
            <person name="Morin E."/>
            <person name="Martinez A.T."/>
            <person name="Baldrian P."/>
            <person name="Stursova M."/>
            <person name="Martinez M.J."/>
            <person name="Novotny C."/>
            <person name="Magnuson J.K."/>
            <person name="Spatafora J.W."/>
            <person name="Maurice S."/>
            <person name="Pangilinan J."/>
            <person name="Andreopoulos W."/>
            <person name="LaButti K."/>
            <person name="Hundley H."/>
            <person name="Na H."/>
            <person name="Kuo A."/>
            <person name="Barry K."/>
            <person name="Lipzen A."/>
            <person name="Henrissat B."/>
            <person name="Riley R."/>
            <person name="Ahrendt S."/>
            <person name="Nagy L.G."/>
            <person name="Grigoriev I.V."/>
            <person name="Martin F."/>
            <person name="Rosso M.N."/>
        </authorList>
    </citation>
    <scope>NUCLEOTIDE SEQUENCE [LARGE SCALE GENOMIC DNA]</scope>
    <source>
        <strain evidence="3 4">CIRM-BRFM 1785</strain>
    </source>
</reference>
<feature type="compositionally biased region" description="Basic residues" evidence="1">
    <location>
        <begin position="236"/>
        <end position="246"/>
    </location>
</feature>
<dbReference type="RefSeq" id="XP_047784271.1">
    <property type="nucleotide sequence ID" value="XM_047921370.1"/>
</dbReference>
<protein>
    <submittedName>
        <fullName evidence="3">Uncharacterized protein</fullName>
    </submittedName>
</protein>
<evidence type="ECO:0000313" key="3">
    <source>
        <dbReference type="EMBL" id="KAH9843229.1"/>
    </source>
</evidence>
<proteinExistence type="predicted"/>
<organism evidence="3 4">
    <name type="scientific">Rhodofomes roseus</name>
    <dbReference type="NCBI Taxonomy" id="34475"/>
    <lineage>
        <taxon>Eukaryota</taxon>
        <taxon>Fungi</taxon>
        <taxon>Dikarya</taxon>
        <taxon>Basidiomycota</taxon>
        <taxon>Agaricomycotina</taxon>
        <taxon>Agaricomycetes</taxon>
        <taxon>Polyporales</taxon>
        <taxon>Rhodofomes</taxon>
    </lineage>
</organism>
<comment type="caution">
    <text evidence="3">The sequence shown here is derived from an EMBL/GenBank/DDBJ whole genome shotgun (WGS) entry which is preliminary data.</text>
</comment>
<dbReference type="GeneID" id="72002102"/>
<feature type="region of interest" description="Disordered" evidence="1">
    <location>
        <begin position="86"/>
        <end position="106"/>
    </location>
</feature>
<evidence type="ECO:0000313" key="4">
    <source>
        <dbReference type="Proteomes" id="UP000814176"/>
    </source>
</evidence>
<feature type="compositionally biased region" description="Low complexity" evidence="1">
    <location>
        <begin position="247"/>
        <end position="263"/>
    </location>
</feature>
<evidence type="ECO:0000313" key="2">
    <source>
        <dbReference type="EMBL" id="KAH9843224.1"/>
    </source>
</evidence>
<accession>A0ABQ8KW74</accession>
<dbReference type="EMBL" id="JADCUA010000002">
    <property type="protein sequence ID" value="KAH9843224.1"/>
    <property type="molecule type" value="Genomic_DNA"/>
</dbReference>
<sequence length="263" mass="29033">MKREKTKTFCTGSSTLGRKAHSVRNVPWKSRSSSSWQSSATSGRVVPAEADELRLVRGAGRPVGGWVLSAQWPKNGWMREREVVEGGEGWAGRKEKMSTSSSSHPEPPMFGAPPMLYDPAQSAQQQDQRGMSDYDVWAESFGAQGGQYAEVGATGYAQADSVSHLEYGQQRRACPAVVAAWRLRERDAAEYVVYARRHVFLSAAAAATSQLSPAGLTCSRRRRSPRLPRDRACRRDRQRSRSRPRTRSLSSAASLQSTAIWTS</sequence>
<keyword evidence="4" id="KW-1185">Reference proteome</keyword>
<feature type="region of interest" description="Disordered" evidence="1">
    <location>
        <begin position="20"/>
        <end position="46"/>
    </location>
</feature>
<name>A0ABQ8KW74_9APHY</name>
<dbReference type="EMBL" id="JADCUA010000002">
    <property type="protein sequence ID" value="KAH9843229.1"/>
    <property type="molecule type" value="Genomic_DNA"/>
</dbReference>
<feature type="region of interest" description="Disordered" evidence="1">
    <location>
        <begin position="217"/>
        <end position="263"/>
    </location>
</feature>
<dbReference type="Proteomes" id="UP000814176">
    <property type="component" value="Unassembled WGS sequence"/>
</dbReference>
<evidence type="ECO:0000256" key="1">
    <source>
        <dbReference type="SAM" id="MobiDB-lite"/>
    </source>
</evidence>
<gene>
    <name evidence="2" type="ORF">C8Q71DRAFT_720543</name>
    <name evidence="3" type="ORF">C8Q71DRAFT_720547</name>
</gene>